<sequence>MDPPRRPEQADGRSPASGGPQHRRRARPDGHGASGVPVARKEKKLGGGERERARSTRPPSVSGSEAGPAAADLDKWTRPLAFRFSLRENIFSLSPQAFQLPGSRMQIF</sequence>
<organism evidence="2">
    <name type="scientific">Hordeum vulgare subsp. vulgare</name>
    <name type="common">Domesticated barley</name>
    <dbReference type="NCBI Taxonomy" id="112509"/>
    <lineage>
        <taxon>Eukaryota</taxon>
        <taxon>Viridiplantae</taxon>
        <taxon>Streptophyta</taxon>
        <taxon>Embryophyta</taxon>
        <taxon>Tracheophyta</taxon>
        <taxon>Spermatophyta</taxon>
        <taxon>Magnoliopsida</taxon>
        <taxon>Liliopsida</taxon>
        <taxon>Poales</taxon>
        <taxon>Poaceae</taxon>
        <taxon>BOP clade</taxon>
        <taxon>Pooideae</taxon>
        <taxon>Triticodae</taxon>
        <taxon>Triticeae</taxon>
        <taxon>Hordeinae</taxon>
        <taxon>Hordeum</taxon>
    </lineage>
</organism>
<feature type="region of interest" description="Disordered" evidence="1">
    <location>
        <begin position="1"/>
        <end position="74"/>
    </location>
</feature>
<name>F2EJ84_HORVV</name>
<feature type="compositionally biased region" description="Basic and acidic residues" evidence="1">
    <location>
        <begin position="44"/>
        <end position="54"/>
    </location>
</feature>
<feature type="compositionally biased region" description="Basic and acidic residues" evidence="1">
    <location>
        <begin position="1"/>
        <end position="11"/>
    </location>
</feature>
<evidence type="ECO:0000256" key="1">
    <source>
        <dbReference type="SAM" id="MobiDB-lite"/>
    </source>
</evidence>
<dbReference type="EMBL" id="AK376211">
    <property type="protein sequence ID" value="BAK07406.1"/>
    <property type="molecule type" value="mRNA"/>
</dbReference>
<accession>F2EJ84</accession>
<dbReference type="AlphaFoldDB" id="F2EJ84"/>
<proteinExistence type="evidence at transcript level"/>
<evidence type="ECO:0000313" key="2">
    <source>
        <dbReference type="EMBL" id="BAK07406.1"/>
    </source>
</evidence>
<reference evidence="2" key="1">
    <citation type="journal article" date="2011" name="Plant Physiol.">
        <title>Comprehensive sequence analysis of 24,783 barley full-length cDNAs derived from 12 clone libraries.</title>
        <authorList>
            <person name="Matsumoto T."/>
            <person name="Tanaka T."/>
            <person name="Sakai H."/>
            <person name="Amano N."/>
            <person name="Kanamori H."/>
            <person name="Kurita K."/>
            <person name="Kikuta A."/>
            <person name="Kamiya K."/>
            <person name="Yamamoto M."/>
            <person name="Ikawa H."/>
            <person name="Fujii N."/>
            <person name="Hori K."/>
            <person name="Itoh T."/>
            <person name="Sato K."/>
        </authorList>
    </citation>
    <scope>NUCLEOTIDE SEQUENCE</scope>
    <source>
        <tissue evidence="2">Seed</tissue>
    </source>
</reference>
<protein>
    <submittedName>
        <fullName evidence="2">Predicted protein</fullName>
    </submittedName>
</protein>